<dbReference type="InterPro" id="IPR018488">
    <property type="entry name" value="cNMP-bd_CS"/>
</dbReference>
<keyword evidence="2" id="KW-0238">DNA-binding</keyword>
<reference evidence="6" key="1">
    <citation type="submission" date="2020-11" db="EMBL/GenBank/DDBJ databases">
        <title>Nocardioides sp. nov., isolated from Soil of Cynanchum wilfordii Hemsley rhizosphere.</title>
        <authorList>
            <person name="Lee J.-S."/>
            <person name="Suh M.K."/>
            <person name="Kim J.-S."/>
        </authorList>
    </citation>
    <scope>NUCLEOTIDE SEQUENCE</scope>
    <source>
        <strain evidence="6">KCTC 19275</strain>
    </source>
</reference>
<dbReference type="PANTHER" id="PTHR24567">
    <property type="entry name" value="CRP FAMILY TRANSCRIPTIONAL REGULATORY PROTEIN"/>
    <property type="match status" value="1"/>
</dbReference>
<dbReference type="Pfam" id="PF00027">
    <property type="entry name" value="cNMP_binding"/>
    <property type="match status" value="1"/>
</dbReference>
<dbReference type="SMART" id="SM00100">
    <property type="entry name" value="cNMP"/>
    <property type="match status" value="1"/>
</dbReference>
<dbReference type="GO" id="GO:0003700">
    <property type="term" value="F:DNA-binding transcription factor activity"/>
    <property type="evidence" value="ECO:0007669"/>
    <property type="project" value="TreeGrafter"/>
</dbReference>
<proteinExistence type="predicted"/>
<dbReference type="PRINTS" id="PR00103">
    <property type="entry name" value="CAMPKINASE"/>
</dbReference>
<dbReference type="PANTHER" id="PTHR24567:SF74">
    <property type="entry name" value="HTH-TYPE TRANSCRIPTIONAL REGULATOR ARCR"/>
    <property type="match status" value="1"/>
</dbReference>
<evidence type="ECO:0000259" key="4">
    <source>
        <dbReference type="PROSITE" id="PS50042"/>
    </source>
</evidence>
<dbReference type="Gene3D" id="2.60.120.10">
    <property type="entry name" value="Jelly Rolls"/>
    <property type="match status" value="1"/>
</dbReference>
<feature type="domain" description="Cyclic nucleotide-binding" evidence="4">
    <location>
        <begin position="6"/>
        <end position="128"/>
    </location>
</feature>
<dbReference type="Proteomes" id="UP000640489">
    <property type="component" value="Unassembled WGS sequence"/>
</dbReference>
<dbReference type="Pfam" id="PF13545">
    <property type="entry name" value="HTH_Crp_2"/>
    <property type="match status" value="1"/>
</dbReference>
<dbReference type="PROSITE" id="PS50042">
    <property type="entry name" value="CNMP_BINDING_3"/>
    <property type="match status" value="1"/>
</dbReference>
<comment type="caution">
    <text evidence="6">The sequence shown here is derived from an EMBL/GenBank/DDBJ whole genome shotgun (WGS) entry which is preliminary data.</text>
</comment>
<dbReference type="SUPFAM" id="SSF46785">
    <property type="entry name" value="Winged helix' DNA-binding domain"/>
    <property type="match status" value="1"/>
</dbReference>
<dbReference type="InterPro" id="IPR014710">
    <property type="entry name" value="RmlC-like_jellyroll"/>
</dbReference>
<sequence length="219" mass="24316">MEMPALLRSLPDADAKRLLKASRVNTYKRRETLVNEGDPSDSFHIVLDGHVAVRLTKPSGETAIVNILGPDSHFGEVSLLNVNAGERTATVVALEAVRTLSIPADVFHELRDRNPRMERLVTQILVQRVDELSGLLVEAMYDSLEVRVVRRVVRLAETYPTRNGHVTIPLTQDELAELVGGTRPSVNQVLRRLVDQGLLQVGRGRIIVNDIASLRRQAP</sequence>
<dbReference type="EMBL" id="JADKPN010000001">
    <property type="protein sequence ID" value="MBF4761586.1"/>
    <property type="molecule type" value="Genomic_DNA"/>
</dbReference>
<accession>A0A930VBL5</accession>
<keyword evidence="1" id="KW-0805">Transcription regulation</keyword>
<dbReference type="InterPro" id="IPR000595">
    <property type="entry name" value="cNMP-bd_dom"/>
</dbReference>
<keyword evidence="7" id="KW-1185">Reference proteome</keyword>
<evidence type="ECO:0000313" key="7">
    <source>
        <dbReference type="Proteomes" id="UP000640489"/>
    </source>
</evidence>
<dbReference type="InterPro" id="IPR036388">
    <property type="entry name" value="WH-like_DNA-bd_sf"/>
</dbReference>
<dbReference type="InterPro" id="IPR018490">
    <property type="entry name" value="cNMP-bd_dom_sf"/>
</dbReference>
<dbReference type="Gene3D" id="1.10.10.10">
    <property type="entry name" value="Winged helix-like DNA-binding domain superfamily/Winged helix DNA-binding domain"/>
    <property type="match status" value="1"/>
</dbReference>
<feature type="domain" description="HTH crp-type" evidence="5">
    <location>
        <begin position="142"/>
        <end position="212"/>
    </location>
</feature>
<gene>
    <name evidence="6" type="ORF">ISU07_00475</name>
</gene>
<keyword evidence="3" id="KW-0804">Transcription</keyword>
<dbReference type="CDD" id="cd00038">
    <property type="entry name" value="CAP_ED"/>
    <property type="match status" value="1"/>
</dbReference>
<evidence type="ECO:0000259" key="5">
    <source>
        <dbReference type="PROSITE" id="PS51063"/>
    </source>
</evidence>
<protein>
    <submittedName>
        <fullName evidence="6">Crp/Fnr family transcriptional regulator</fullName>
    </submittedName>
</protein>
<dbReference type="PROSITE" id="PS00889">
    <property type="entry name" value="CNMP_BINDING_2"/>
    <property type="match status" value="1"/>
</dbReference>
<evidence type="ECO:0000256" key="3">
    <source>
        <dbReference type="ARBA" id="ARBA00023163"/>
    </source>
</evidence>
<dbReference type="AlphaFoldDB" id="A0A930VBL5"/>
<name>A0A930VBL5_9ACTN</name>
<dbReference type="GO" id="GO:0003677">
    <property type="term" value="F:DNA binding"/>
    <property type="evidence" value="ECO:0007669"/>
    <property type="project" value="UniProtKB-KW"/>
</dbReference>
<evidence type="ECO:0000313" key="6">
    <source>
        <dbReference type="EMBL" id="MBF4761586.1"/>
    </source>
</evidence>
<dbReference type="SUPFAM" id="SSF51206">
    <property type="entry name" value="cAMP-binding domain-like"/>
    <property type="match status" value="1"/>
</dbReference>
<dbReference type="SMART" id="SM00419">
    <property type="entry name" value="HTH_CRP"/>
    <property type="match status" value="1"/>
</dbReference>
<dbReference type="PROSITE" id="PS51063">
    <property type="entry name" value="HTH_CRP_2"/>
    <property type="match status" value="1"/>
</dbReference>
<dbReference type="InterPro" id="IPR050397">
    <property type="entry name" value="Env_Response_Regulators"/>
</dbReference>
<evidence type="ECO:0000256" key="1">
    <source>
        <dbReference type="ARBA" id="ARBA00023015"/>
    </source>
</evidence>
<organism evidence="6 7">
    <name type="scientific">Nocardioides islandensis</name>
    <dbReference type="NCBI Taxonomy" id="433663"/>
    <lineage>
        <taxon>Bacteria</taxon>
        <taxon>Bacillati</taxon>
        <taxon>Actinomycetota</taxon>
        <taxon>Actinomycetes</taxon>
        <taxon>Propionibacteriales</taxon>
        <taxon>Nocardioidaceae</taxon>
        <taxon>Nocardioides</taxon>
    </lineage>
</organism>
<evidence type="ECO:0000256" key="2">
    <source>
        <dbReference type="ARBA" id="ARBA00023125"/>
    </source>
</evidence>
<dbReference type="InterPro" id="IPR036390">
    <property type="entry name" value="WH_DNA-bd_sf"/>
</dbReference>
<dbReference type="InterPro" id="IPR012318">
    <property type="entry name" value="HTH_CRP"/>
</dbReference>
<dbReference type="GO" id="GO:0005829">
    <property type="term" value="C:cytosol"/>
    <property type="evidence" value="ECO:0007669"/>
    <property type="project" value="TreeGrafter"/>
</dbReference>